<evidence type="ECO:0000313" key="2">
    <source>
        <dbReference type="Proteomes" id="UP000821865"/>
    </source>
</evidence>
<dbReference type="Proteomes" id="UP000821865">
    <property type="component" value="Chromosome 3"/>
</dbReference>
<protein>
    <submittedName>
        <fullName evidence="1">Uncharacterized protein</fullName>
    </submittedName>
</protein>
<dbReference type="EMBL" id="CM023472">
    <property type="protein sequence ID" value="KAH7960140.1"/>
    <property type="molecule type" value="Genomic_DNA"/>
</dbReference>
<sequence>MPITRRAKRAESAETPSERRATAEDAVAQQRDTPPPPTPRQRESETPADREKRTRSNSRVGRSISRKITANSRKPQYVGPAQTQQNQAPSVSKPLTAQDSAYAQMLSILRQERHTETQRLEKNLREEFQTDTTPDLTLATPGLIRQWDVESTTWGSDHLPIIITLNRKKIRERRETVFFDWKKFRMATGDSFADFEQFSAMIAEARPEARETIPCDDTTSHMDMHLANLWRKVNRLTQQYRYKGKRHKDLMRLKHQYRLIKEYQQQLEADTWHNTCAKLGREPGLKRLWQILRSLLGRKKGAPPLAELFLREEPAVLEERVIHTFFPHAAEAPPEPLPSATIDNAKEELDTPFTLSELVAALAHGKTKSAPGHDGTPSTSHAVGGDPAFDHAARPR</sequence>
<name>A0ACB8D701_DERSI</name>
<accession>A0ACB8D701</accession>
<gene>
    <name evidence="1" type="ORF">HPB49_017315</name>
</gene>
<evidence type="ECO:0000313" key="1">
    <source>
        <dbReference type="EMBL" id="KAH7960140.1"/>
    </source>
</evidence>
<comment type="caution">
    <text evidence="1">The sequence shown here is derived from an EMBL/GenBank/DDBJ whole genome shotgun (WGS) entry which is preliminary data.</text>
</comment>
<proteinExistence type="predicted"/>
<organism evidence="1 2">
    <name type="scientific">Dermacentor silvarum</name>
    <name type="common">Tick</name>
    <dbReference type="NCBI Taxonomy" id="543639"/>
    <lineage>
        <taxon>Eukaryota</taxon>
        <taxon>Metazoa</taxon>
        <taxon>Ecdysozoa</taxon>
        <taxon>Arthropoda</taxon>
        <taxon>Chelicerata</taxon>
        <taxon>Arachnida</taxon>
        <taxon>Acari</taxon>
        <taxon>Parasitiformes</taxon>
        <taxon>Ixodida</taxon>
        <taxon>Ixodoidea</taxon>
        <taxon>Ixodidae</taxon>
        <taxon>Rhipicephalinae</taxon>
        <taxon>Dermacentor</taxon>
    </lineage>
</organism>
<keyword evidence="2" id="KW-1185">Reference proteome</keyword>
<reference evidence="1" key="1">
    <citation type="submission" date="2020-05" db="EMBL/GenBank/DDBJ databases">
        <title>Large-scale comparative analyses of tick genomes elucidate their genetic diversity and vector capacities.</title>
        <authorList>
            <person name="Jia N."/>
            <person name="Wang J."/>
            <person name="Shi W."/>
            <person name="Du L."/>
            <person name="Sun Y."/>
            <person name="Zhan W."/>
            <person name="Jiang J."/>
            <person name="Wang Q."/>
            <person name="Zhang B."/>
            <person name="Ji P."/>
            <person name="Sakyi L.B."/>
            <person name="Cui X."/>
            <person name="Yuan T."/>
            <person name="Jiang B."/>
            <person name="Yang W."/>
            <person name="Lam T.T.-Y."/>
            <person name="Chang Q."/>
            <person name="Ding S."/>
            <person name="Wang X."/>
            <person name="Zhu J."/>
            <person name="Ruan X."/>
            <person name="Zhao L."/>
            <person name="Wei J."/>
            <person name="Que T."/>
            <person name="Du C."/>
            <person name="Cheng J."/>
            <person name="Dai P."/>
            <person name="Han X."/>
            <person name="Huang E."/>
            <person name="Gao Y."/>
            <person name="Liu J."/>
            <person name="Shao H."/>
            <person name="Ye R."/>
            <person name="Li L."/>
            <person name="Wei W."/>
            <person name="Wang X."/>
            <person name="Wang C."/>
            <person name="Yang T."/>
            <person name="Huo Q."/>
            <person name="Li W."/>
            <person name="Guo W."/>
            <person name="Chen H."/>
            <person name="Zhou L."/>
            <person name="Ni X."/>
            <person name="Tian J."/>
            <person name="Zhou Y."/>
            <person name="Sheng Y."/>
            <person name="Liu T."/>
            <person name="Pan Y."/>
            <person name="Xia L."/>
            <person name="Li J."/>
            <person name="Zhao F."/>
            <person name="Cao W."/>
        </authorList>
    </citation>
    <scope>NUCLEOTIDE SEQUENCE</scope>
    <source>
        <strain evidence="1">Dsil-2018</strain>
    </source>
</reference>